<accession>A0A397PAY5</accession>
<dbReference type="Proteomes" id="UP000266568">
    <property type="component" value="Unassembled WGS sequence"/>
</dbReference>
<evidence type="ECO:0000313" key="3">
    <source>
        <dbReference type="Proteomes" id="UP000266568"/>
    </source>
</evidence>
<keyword evidence="1" id="KW-0812">Transmembrane</keyword>
<reference evidence="2 3" key="1">
    <citation type="submission" date="2018-08" db="EMBL/GenBank/DDBJ databases">
        <title>Genomic Encyclopedia of Type Strains, Phase IV (KMG-IV): sequencing the most valuable type-strain genomes for metagenomic binning, comparative biology and taxonomic classification.</title>
        <authorList>
            <person name="Goeker M."/>
        </authorList>
    </citation>
    <scope>NUCLEOTIDE SEQUENCE [LARGE SCALE GENOMIC DNA]</scope>
    <source>
        <strain evidence="2 3">DSM 25527</strain>
    </source>
</reference>
<evidence type="ECO:0000313" key="2">
    <source>
        <dbReference type="EMBL" id="RIA46710.1"/>
    </source>
</evidence>
<sequence length="100" mass="11865">MSDQSVPFENRWTSGEEARHWMLRLEREGVKNVRAMYADHELNAPDKRLLIEDVPIGFARDWLAWHQQSKRSRRRNRHRVIVVLLIVVIIALAIIAWRIG</sequence>
<name>A0A397PAY5_9SPHN</name>
<feature type="transmembrane region" description="Helical" evidence="1">
    <location>
        <begin position="80"/>
        <end position="99"/>
    </location>
</feature>
<keyword evidence="1" id="KW-0472">Membrane</keyword>
<evidence type="ECO:0000256" key="1">
    <source>
        <dbReference type="SAM" id="Phobius"/>
    </source>
</evidence>
<dbReference type="OrthoDB" id="8252643at2"/>
<keyword evidence="3" id="KW-1185">Reference proteome</keyword>
<dbReference type="RefSeq" id="WP_119034785.1">
    <property type="nucleotide sequence ID" value="NZ_QXDC01000002.1"/>
</dbReference>
<keyword evidence="1" id="KW-1133">Transmembrane helix</keyword>
<organism evidence="2 3">
    <name type="scientific">Hephaestia caeni</name>
    <dbReference type="NCBI Taxonomy" id="645617"/>
    <lineage>
        <taxon>Bacteria</taxon>
        <taxon>Pseudomonadati</taxon>
        <taxon>Pseudomonadota</taxon>
        <taxon>Alphaproteobacteria</taxon>
        <taxon>Sphingomonadales</taxon>
        <taxon>Sphingomonadaceae</taxon>
        <taxon>Hephaestia</taxon>
    </lineage>
</organism>
<proteinExistence type="predicted"/>
<dbReference type="AlphaFoldDB" id="A0A397PAY5"/>
<gene>
    <name evidence="2" type="ORF">DFR49_1263</name>
</gene>
<comment type="caution">
    <text evidence="2">The sequence shown here is derived from an EMBL/GenBank/DDBJ whole genome shotgun (WGS) entry which is preliminary data.</text>
</comment>
<protein>
    <submittedName>
        <fullName evidence="2">Uncharacterized protein</fullName>
    </submittedName>
</protein>
<dbReference type="EMBL" id="QXDC01000002">
    <property type="protein sequence ID" value="RIA46710.1"/>
    <property type="molecule type" value="Genomic_DNA"/>
</dbReference>